<organism evidence="2 3">
    <name type="scientific">Psilocybe cf. subviscida</name>
    <dbReference type="NCBI Taxonomy" id="2480587"/>
    <lineage>
        <taxon>Eukaryota</taxon>
        <taxon>Fungi</taxon>
        <taxon>Dikarya</taxon>
        <taxon>Basidiomycota</taxon>
        <taxon>Agaricomycotina</taxon>
        <taxon>Agaricomycetes</taxon>
        <taxon>Agaricomycetidae</taxon>
        <taxon>Agaricales</taxon>
        <taxon>Agaricineae</taxon>
        <taxon>Strophariaceae</taxon>
        <taxon>Psilocybe</taxon>
    </lineage>
</organism>
<feature type="compositionally biased region" description="Polar residues" evidence="1">
    <location>
        <begin position="72"/>
        <end position="81"/>
    </location>
</feature>
<dbReference type="Proteomes" id="UP000567179">
    <property type="component" value="Unassembled WGS sequence"/>
</dbReference>
<feature type="region of interest" description="Disordered" evidence="1">
    <location>
        <begin position="1"/>
        <end position="109"/>
    </location>
</feature>
<comment type="caution">
    <text evidence="2">The sequence shown here is derived from an EMBL/GenBank/DDBJ whole genome shotgun (WGS) entry which is preliminary data.</text>
</comment>
<dbReference type="AlphaFoldDB" id="A0A8H5EUE5"/>
<accession>A0A8H5EUE5</accession>
<feature type="region of interest" description="Disordered" evidence="1">
    <location>
        <begin position="932"/>
        <end position="993"/>
    </location>
</feature>
<feature type="region of interest" description="Disordered" evidence="1">
    <location>
        <begin position="792"/>
        <end position="833"/>
    </location>
</feature>
<feature type="compositionally biased region" description="Basic and acidic residues" evidence="1">
    <location>
        <begin position="36"/>
        <end position="63"/>
    </location>
</feature>
<protein>
    <submittedName>
        <fullName evidence="2">Uncharacterized protein</fullName>
    </submittedName>
</protein>
<feature type="compositionally biased region" description="Basic residues" evidence="1">
    <location>
        <begin position="181"/>
        <end position="199"/>
    </location>
</feature>
<dbReference type="EMBL" id="JAACJJ010000056">
    <property type="protein sequence ID" value="KAF5312895.1"/>
    <property type="molecule type" value="Genomic_DNA"/>
</dbReference>
<evidence type="ECO:0000313" key="3">
    <source>
        <dbReference type="Proteomes" id="UP000567179"/>
    </source>
</evidence>
<name>A0A8H5EUE5_9AGAR</name>
<feature type="region of interest" description="Disordered" evidence="1">
    <location>
        <begin position="471"/>
        <end position="565"/>
    </location>
</feature>
<dbReference type="OrthoDB" id="354769at2759"/>
<feature type="compositionally biased region" description="Pro residues" evidence="1">
    <location>
        <begin position="503"/>
        <end position="514"/>
    </location>
</feature>
<feature type="compositionally biased region" description="Low complexity" evidence="1">
    <location>
        <begin position="398"/>
        <end position="414"/>
    </location>
</feature>
<evidence type="ECO:0000313" key="2">
    <source>
        <dbReference type="EMBL" id="KAF5312895.1"/>
    </source>
</evidence>
<feature type="compositionally biased region" description="Basic and acidic residues" evidence="1">
    <location>
        <begin position="642"/>
        <end position="656"/>
    </location>
</feature>
<evidence type="ECO:0000256" key="1">
    <source>
        <dbReference type="SAM" id="MobiDB-lite"/>
    </source>
</evidence>
<feature type="compositionally biased region" description="Polar residues" evidence="1">
    <location>
        <begin position="1033"/>
        <end position="1044"/>
    </location>
</feature>
<reference evidence="2 3" key="1">
    <citation type="journal article" date="2020" name="ISME J.">
        <title>Uncovering the hidden diversity of litter-decomposition mechanisms in mushroom-forming fungi.</title>
        <authorList>
            <person name="Floudas D."/>
            <person name="Bentzer J."/>
            <person name="Ahren D."/>
            <person name="Johansson T."/>
            <person name="Persson P."/>
            <person name="Tunlid A."/>
        </authorList>
    </citation>
    <scope>NUCLEOTIDE SEQUENCE [LARGE SCALE GENOMIC DNA]</scope>
    <source>
        <strain evidence="2 3">CBS 101986</strain>
    </source>
</reference>
<feature type="region of interest" description="Disordered" evidence="1">
    <location>
        <begin position="295"/>
        <end position="423"/>
    </location>
</feature>
<gene>
    <name evidence="2" type="ORF">D9619_002731</name>
</gene>
<feature type="region of interest" description="Disordered" evidence="1">
    <location>
        <begin position="1033"/>
        <end position="1096"/>
    </location>
</feature>
<proteinExistence type="predicted"/>
<feature type="region of interest" description="Disordered" evidence="1">
    <location>
        <begin position="174"/>
        <end position="259"/>
    </location>
</feature>
<keyword evidence="3" id="KW-1185">Reference proteome</keyword>
<feature type="region of interest" description="Disordered" evidence="1">
    <location>
        <begin position="873"/>
        <end position="903"/>
    </location>
</feature>
<sequence>MSGIGNWRKRVHKRSMSESKLDKQFWSFTPSPLGSKNHDTDSIGSTARHDSEADAMDGPKKIEGATIIFHSDATNSSTNAPTDAALDDNHDMLPIDEPPPPPPKSRKIVQDPYALLEEEERAERLLKSNATPQPVSTNTSVTAWSRMHDLGYADFQGFILGPINEREQDENRLIALPPPPRYKKNAPTKVQPTKRRPRLRQASSLPNSPTFTGDNKNIGTSHQEDDETPTKKIPGDSISRIEIGIVSDGQRPGKGLTDGISLRLDENSRLGPGVAGGLDWPLAWQWSPIGSINLEAGNEAEMGQVDSAPDSSSSRKEQLHSTNQEQAPPTSLAASLSLPLSLPSPPSPTLFPNSDSWTDLGGGDKVEEEDKFDREENLDGSTMLKDGQRGWQRRPLLSHGTSASISSQGSSIATDDGPASTVENEPRISISSTVYEASSNDHSHSHSLYHTPMPVIMSDRDSFMDLQSPMHHEFHYNQPSPEPVSPISFAHSPHSPDLDFGFPRPPKPPVPTTPKPHFHRPHSRQSSPMAETPPHSGGGGDRKKKKSVEQKTLPPTTNFLDIDERADLVRKSRKLARVFGETPGADAFAQDAWRPAGKPLHLGGSSSSRRHSMPLSPEDVSFLSILSPTFDPSKKEKKGKKSAKDKERSTSKDRALKKALPSPTSFIDLSDEENAPSVAATKPRLHANVRGLPPFASAPTSPLSERTGASVLSLRPPSPTQSLVSTFTVDTVMPDPEEEDRRRKRERLAKLHRFLGSRVPANLVLGFDEREDEATLPAPLDTLSPLSLSLANDGANDESPNSGKGIKPAWMKRRRSSSAGLLPPLRVGDPSIHTPFDRQCEELDDKEKAINVRRAHKMEQVFGVAPPQTLFHTRQAASSSPAIISPPFNIPKGSSKKSSGPSSAPLIALPPIPSMSVFPDVLLIQRSTNINRSSYNSRKSSKKRPGSADSKESGRQTLLPGPSEVGHGSSFDEREFGKHGPGNDAGGNTNLSPQVQHSFIYNHYQHSLNSLNDILDRDDRESLAELHDYLNSTNFTNTTNADPTSPSPTPKADGQFTTQQQETHEQQQQLKARDRSASIASSLKSNRRRSLPSRTSMISLSPSEFSVSSISSISTSYTVQQANEFQQRRRRAAKLAQFFGVNYRELVNEVLESIESGVAQEQLRGTLKADEVEDLLTKLRTLKVKRSRLF</sequence>
<feature type="compositionally biased region" description="Low complexity" evidence="1">
    <location>
        <begin position="327"/>
        <end position="341"/>
    </location>
</feature>
<feature type="compositionally biased region" description="Low complexity" evidence="1">
    <location>
        <begin position="876"/>
        <end position="903"/>
    </location>
</feature>
<feature type="region of interest" description="Disordered" evidence="1">
    <location>
        <begin position="580"/>
        <end position="724"/>
    </location>
</feature>
<feature type="compositionally biased region" description="Low complexity" evidence="1">
    <location>
        <begin position="1055"/>
        <end position="1069"/>
    </location>
</feature>
<feature type="compositionally biased region" description="Polar residues" evidence="1">
    <location>
        <begin position="201"/>
        <end position="221"/>
    </location>
</feature>